<dbReference type="EC" id="2.7.11.1" evidence="2"/>
<dbReference type="GO" id="GO:0004674">
    <property type="term" value="F:protein serine/threonine kinase activity"/>
    <property type="evidence" value="ECO:0007669"/>
    <property type="project" value="UniProtKB-KW"/>
</dbReference>
<dbReference type="PANTHER" id="PTHR22984:SF25">
    <property type="entry name" value="PROTEIN KINASE DOMAIN-CONTAINING PROTEIN"/>
    <property type="match status" value="1"/>
</dbReference>
<comment type="catalytic activity">
    <reaction evidence="11">
        <text>L-seryl-[protein] + ATP = O-phospho-L-seryl-[protein] + ADP + H(+)</text>
        <dbReference type="Rhea" id="RHEA:17989"/>
        <dbReference type="Rhea" id="RHEA-COMP:9863"/>
        <dbReference type="Rhea" id="RHEA-COMP:11604"/>
        <dbReference type="ChEBI" id="CHEBI:15378"/>
        <dbReference type="ChEBI" id="CHEBI:29999"/>
        <dbReference type="ChEBI" id="CHEBI:30616"/>
        <dbReference type="ChEBI" id="CHEBI:83421"/>
        <dbReference type="ChEBI" id="CHEBI:456216"/>
        <dbReference type="EC" id="2.7.11.1"/>
    </reaction>
</comment>
<dbReference type="PROSITE" id="PS00107">
    <property type="entry name" value="PROTEIN_KINASE_ATP"/>
    <property type="match status" value="1"/>
</dbReference>
<dbReference type="GO" id="GO:0030430">
    <property type="term" value="C:host cell cytoplasm"/>
    <property type="evidence" value="ECO:0007669"/>
    <property type="project" value="UniProtKB-SubCell"/>
</dbReference>
<dbReference type="SUPFAM" id="SSF56112">
    <property type="entry name" value="Protein kinase-like (PK-like)"/>
    <property type="match status" value="1"/>
</dbReference>
<evidence type="ECO:0000256" key="3">
    <source>
        <dbReference type="ARBA" id="ARBA00016885"/>
    </source>
</evidence>
<dbReference type="SMART" id="SM00220">
    <property type="entry name" value="S_TKc"/>
    <property type="match status" value="1"/>
</dbReference>
<comment type="similarity">
    <text evidence="13">Belongs to the protein kinase superfamily.</text>
</comment>
<dbReference type="GO" id="GO:0005737">
    <property type="term" value="C:cytoplasm"/>
    <property type="evidence" value="ECO:0007669"/>
    <property type="project" value="TreeGrafter"/>
</dbReference>
<dbReference type="Gene3D" id="3.30.200.20">
    <property type="entry name" value="Phosphorylase Kinase, domain 1"/>
    <property type="match status" value="1"/>
</dbReference>
<dbReference type="InterPro" id="IPR017441">
    <property type="entry name" value="Protein_kinase_ATP_BS"/>
</dbReference>
<keyword evidence="5" id="KW-0808">Transferase</keyword>
<evidence type="ECO:0000256" key="12">
    <source>
        <dbReference type="PROSITE-ProRule" id="PRU10141"/>
    </source>
</evidence>
<keyword evidence="9" id="KW-1035">Host cytoplasm</keyword>
<dbReference type="WBParaSite" id="ALUE_0000914701-mRNA-1">
    <property type="protein sequence ID" value="ALUE_0000914701-mRNA-1"/>
    <property type="gene ID" value="ALUE_0000914701"/>
</dbReference>
<keyword evidence="15" id="KW-1185">Reference proteome</keyword>
<sequence>MTYFSHLPPLVPKHHGELISGRDQTSYKDKYELSDKLGCGGFGTVYSGVRIKDQLPVAVKYIKRRKVTTWQRDSWGGGIPLEIVILQQCQSIPGVVKMLDWYERTSDFLIVMERPEWCQDLFDYVTFHGPLAESLAKNFFKQVVDTVIGCAWKGIVHRDIKDENVIIDLRSGRVKLVDFGCATFFNPKDASFSDFQGTLIYSPPEWLLFSRYDGLKAAVWSLGILLYDMVCGETPFHTREEIVRKSPLPWPVGVSACCRDLVEQCLQRDPNCRRTLNGILDHPWMRDGDFSLPISVSALRHGGHDVPDIKALRQTHMKVSVDRPVLVDPFGRAFLPGSYEWHSAITTPAKYSALFGNKVAPPSLKPFNGFGHHHRCGFRHYANAHSSTPYGRPKAQSYFHKRLCGV</sequence>
<dbReference type="Proteomes" id="UP000036681">
    <property type="component" value="Unplaced"/>
</dbReference>
<dbReference type="PANTHER" id="PTHR22984">
    <property type="entry name" value="SERINE/THREONINE-PROTEIN KINASE PIM"/>
    <property type="match status" value="1"/>
</dbReference>
<evidence type="ECO:0000256" key="8">
    <source>
        <dbReference type="ARBA" id="ARBA00022840"/>
    </source>
</evidence>
<evidence type="ECO:0000259" key="14">
    <source>
        <dbReference type="PROSITE" id="PS50011"/>
    </source>
</evidence>
<keyword evidence="7" id="KW-0418">Kinase</keyword>
<evidence type="ECO:0000256" key="10">
    <source>
        <dbReference type="ARBA" id="ARBA00047899"/>
    </source>
</evidence>
<dbReference type="Pfam" id="PF00069">
    <property type="entry name" value="Pkinase"/>
    <property type="match status" value="1"/>
</dbReference>
<evidence type="ECO:0000256" key="5">
    <source>
        <dbReference type="ARBA" id="ARBA00022679"/>
    </source>
</evidence>
<dbReference type="InterPro" id="IPR000719">
    <property type="entry name" value="Prot_kinase_dom"/>
</dbReference>
<dbReference type="InterPro" id="IPR011009">
    <property type="entry name" value="Kinase-like_dom_sf"/>
</dbReference>
<evidence type="ECO:0000313" key="15">
    <source>
        <dbReference type="Proteomes" id="UP000036681"/>
    </source>
</evidence>
<organism evidence="15 16">
    <name type="scientific">Ascaris lumbricoides</name>
    <name type="common">Giant roundworm</name>
    <dbReference type="NCBI Taxonomy" id="6252"/>
    <lineage>
        <taxon>Eukaryota</taxon>
        <taxon>Metazoa</taxon>
        <taxon>Ecdysozoa</taxon>
        <taxon>Nematoda</taxon>
        <taxon>Chromadorea</taxon>
        <taxon>Rhabditida</taxon>
        <taxon>Spirurina</taxon>
        <taxon>Ascaridomorpha</taxon>
        <taxon>Ascaridoidea</taxon>
        <taxon>Ascarididae</taxon>
        <taxon>Ascaris</taxon>
    </lineage>
</organism>
<proteinExistence type="inferred from homology"/>
<dbReference type="AlphaFoldDB" id="A0A0M3HZJ8"/>
<dbReference type="InterPro" id="IPR008271">
    <property type="entry name" value="Ser/Thr_kinase_AS"/>
</dbReference>
<evidence type="ECO:0000256" key="7">
    <source>
        <dbReference type="ARBA" id="ARBA00022777"/>
    </source>
</evidence>
<accession>A0A0M3HZJ8</accession>
<comment type="subcellular location">
    <subcellularLocation>
        <location evidence="1">Host cytoplasm</location>
    </subcellularLocation>
</comment>
<comment type="catalytic activity">
    <reaction evidence="10">
        <text>L-threonyl-[protein] + ATP = O-phospho-L-threonyl-[protein] + ADP + H(+)</text>
        <dbReference type="Rhea" id="RHEA:46608"/>
        <dbReference type="Rhea" id="RHEA-COMP:11060"/>
        <dbReference type="Rhea" id="RHEA-COMP:11605"/>
        <dbReference type="ChEBI" id="CHEBI:15378"/>
        <dbReference type="ChEBI" id="CHEBI:30013"/>
        <dbReference type="ChEBI" id="CHEBI:30616"/>
        <dbReference type="ChEBI" id="CHEBI:61977"/>
        <dbReference type="ChEBI" id="CHEBI:456216"/>
        <dbReference type="EC" id="2.7.11.1"/>
    </reaction>
</comment>
<feature type="domain" description="Protein kinase" evidence="14">
    <location>
        <begin position="31"/>
        <end position="285"/>
    </location>
</feature>
<dbReference type="Gene3D" id="1.10.510.10">
    <property type="entry name" value="Transferase(Phosphotransferase) domain 1"/>
    <property type="match status" value="1"/>
</dbReference>
<evidence type="ECO:0000256" key="1">
    <source>
        <dbReference type="ARBA" id="ARBA00004192"/>
    </source>
</evidence>
<evidence type="ECO:0000256" key="9">
    <source>
        <dbReference type="ARBA" id="ARBA00023200"/>
    </source>
</evidence>
<keyword evidence="4 13" id="KW-0723">Serine/threonine-protein kinase</keyword>
<feature type="binding site" evidence="12">
    <location>
        <position position="60"/>
    </location>
    <ligand>
        <name>ATP</name>
        <dbReference type="ChEBI" id="CHEBI:30616"/>
    </ligand>
</feature>
<evidence type="ECO:0000256" key="13">
    <source>
        <dbReference type="RuleBase" id="RU000304"/>
    </source>
</evidence>
<evidence type="ECO:0000256" key="4">
    <source>
        <dbReference type="ARBA" id="ARBA00022527"/>
    </source>
</evidence>
<reference evidence="16" key="1">
    <citation type="submission" date="2016-05" db="UniProtKB">
        <authorList>
            <consortium name="WormBaseParasite"/>
        </authorList>
    </citation>
    <scope>IDENTIFICATION</scope>
</reference>
<keyword evidence="6 12" id="KW-0547">Nucleotide-binding</keyword>
<keyword evidence="8 12" id="KW-0067">ATP-binding</keyword>
<evidence type="ECO:0000313" key="16">
    <source>
        <dbReference type="WBParaSite" id="ALUE_0000914701-mRNA-1"/>
    </source>
</evidence>
<evidence type="ECO:0000256" key="2">
    <source>
        <dbReference type="ARBA" id="ARBA00012513"/>
    </source>
</evidence>
<dbReference type="PROSITE" id="PS00108">
    <property type="entry name" value="PROTEIN_KINASE_ST"/>
    <property type="match status" value="1"/>
</dbReference>
<dbReference type="InterPro" id="IPR051138">
    <property type="entry name" value="PIM_Ser/Thr_kinase"/>
</dbReference>
<dbReference type="PROSITE" id="PS50011">
    <property type="entry name" value="PROTEIN_KINASE_DOM"/>
    <property type="match status" value="1"/>
</dbReference>
<evidence type="ECO:0000256" key="6">
    <source>
        <dbReference type="ARBA" id="ARBA00022741"/>
    </source>
</evidence>
<evidence type="ECO:0000256" key="11">
    <source>
        <dbReference type="ARBA" id="ARBA00048679"/>
    </source>
</evidence>
<name>A0A0M3HZJ8_ASCLU</name>
<dbReference type="GO" id="GO:0005524">
    <property type="term" value="F:ATP binding"/>
    <property type="evidence" value="ECO:0007669"/>
    <property type="project" value="UniProtKB-UniRule"/>
</dbReference>
<protein>
    <recommendedName>
        <fullName evidence="3">Serine/threonine-protein kinase 1</fullName>
        <ecNumber evidence="2">2.7.11.1</ecNumber>
    </recommendedName>
</protein>